<evidence type="ECO:0000256" key="2">
    <source>
        <dbReference type="ARBA" id="ARBA00022475"/>
    </source>
</evidence>
<feature type="transmembrane region" description="Helical" evidence="6">
    <location>
        <begin position="233"/>
        <end position="253"/>
    </location>
</feature>
<comment type="caution">
    <text evidence="7">The sequence shown here is derived from an EMBL/GenBank/DDBJ whole genome shotgun (WGS) entry which is preliminary data.</text>
</comment>
<dbReference type="InterPro" id="IPR012809">
    <property type="entry name" value="ECF_CbiQ"/>
</dbReference>
<feature type="transmembrane region" description="Helical" evidence="6">
    <location>
        <begin position="20"/>
        <end position="37"/>
    </location>
</feature>
<keyword evidence="2" id="KW-1003">Cell membrane</keyword>
<accession>A0A543GHV0</accession>
<dbReference type="GO" id="GO:0006824">
    <property type="term" value="P:cobalt ion transport"/>
    <property type="evidence" value="ECO:0007669"/>
    <property type="project" value="InterPro"/>
</dbReference>
<dbReference type="Proteomes" id="UP000319818">
    <property type="component" value="Unassembled WGS sequence"/>
</dbReference>
<reference evidence="7 8" key="1">
    <citation type="submission" date="2019-06" db="EMBL/GenBank/DDBJ databases">
        <title>Sequencing the genomes of 1000 actinobacteria strains.</title>
        <authorList>
            <person name="Klenk H.-P."/>
        </authorList>
    </citation>
    <scope>NUCLEOTIDE SEQUENCE [LARGE SCALE GENOMIC DNA]</scope>
    <source>
        <strain evidence="7 8">DSM 45511</strain>
    </source>
</reference>
<dbReference type="AlphaFoldDB" id="A0A543GHV0"/>
<dbReference type="GO" id="GO:0043190">
    <property type="term" value="C:ATP-binding cassette (ABC) transporter complex"/>
    <property type="evidence" value="ECO:0007669"/>
    <property type="project" value="InterPro"/>
</dbReference>
<gene>
    <name evidence="7" type="ORF">FB388_3036</name>
</gene>
<feature type="transmembrane region" description="Helical" evidence="6">
    <location>
        <begin position="44"/>
        <end position="61"/>
    </location>
</feature>
<name>A0A543GHV0_9PSEU</name>
<dbReference type="PANTHER" id="PTHR34857">
    <property type="entry name" value="SLL0384 PROTEIN"/>
    <property type="match status" value="1"/>
</dbReference>
<dbReference type="CDD" id="cd16914">
    <property type="entry name" value="EcfT"/>
    <property type="match status" value="1"/>
</dbReference>
<dbReference type="InterPro" id="IPR051611">
    <property type="entry name" value="ECF_transporter_component"/>
</dbReference>
<dbReference type="OrthoDB" id="4533at2"/>
<keyword evidence="5 6" id="KW-0472">Membrane</keyword>
<sequence length="254" mass="27184">MGAGHAHPLYLPGSSPVHRLPAEVKIVGAFLVVLCVVATPREAFAVFGGYLLLLAAVWGVARIPAGWIARRALIEAPFVVLAVLLPITGGAPHVEWFGLTLSEPGLLGAWNILVKGTLGVLTSLTLAATTPLRDLLLGLQRLHAPALVVTIATLMLRYVDVIVGEARRMRLARISRGHDPRFLWQAGATAQGVGSLFVRSYERGERVHLAMLSRGWTGRMPPLSERRTSGREWLAGLAPAAIALVLATASWVLS</sequence>
<organism evidence="7 8">
    <name type="scientific">Pseudonocardia cypriaca</name>
    <dbReference type="NCBI Taxonomy" id="882449"/>
    <lineage>
        <taxon>Bacteria</taxon>
        <taxon>Bacillati</taxon>
        <taxon>Actinomycetota</taxon>
        <taxon>Actinomycetes</taxon>
        <taxon>Pseudonocardiales</taxon>
        <taxon>Pseudonocardiaceae</taxon>
        <taxon>Pseudonocardia</taxon>
    </lineage>
</organism>
<comment type="subcellular location">
    <subcellularLocation>
        <location evidence="1">Cell membrane</location>
        <topology evidence="1">Multi-pass membrane protein</topology>
    </subcellularLocation>
</comment>
<feature type="transmembrane region" description="Helical" evidence="6">
    <location>
        <begin position="73"/>
        <end position="94"/>
    </location>
</feature>
<dbReference type="NCBIfam" id="TIGR02454">
    <property type="entry name" value="ECF_T_CbiQ"/>
    <property type="match status" value="1"/>
</dbReference>
<dbReference type="PANTHER" id="PTHR34857:SF2">
    <property type="entry name" value="SLL0384 PROTEIN"/>
    <property type="match status" value="1"/>
</dbReference>
<dbReference type="RefSeq" id="WP_142101364.1">
    <property type="nucleotide sequence ID" value="NZ_VFPH01000001.1"/>
</dbReference>
<protein>
    <submittedName>
        <fullName evidence="7">Cobalt/nickel transport system permease protein</fullName>
    </submittedName>
</protein>
<evidence type="ECO:0000313" key="7">
    <source>
        <dbReference type="EMBL" id="TQM45636.1"/>
    </source>
</evidence>
<evidence type="ECO:0000256" key="3">
    <source>
        <dbReference type="ARBA" id="ARBA00022692"/>
    </source>
</evidence>
<keyword evidence="4 6" id="KW-1133">Transmembrane helix</keyword>
<evidence type="ECO:0000313" key="8">
    <source>
        <dbReference type="Proteomes" id="UP000319818"/>
    </source>
</evidence>
<keyword evidence="8" id="KW-1185">Reference proteome</keyword>
<feature type="transmembrane region" description="Helical" evidence="6">
    <location>
        <begin position="106"/>
        <end position="130"/>
    </location>
</feature>
<dbReference type="EMBL" id="VFPH01000001">
    <property type="protein sequence ID" value="TQM45636.1"/>
    <property type="molecule type" value="Genomic_DNA"/>
</dbReference>
<evidence type="ECO:0000256" key="1">
    <source>
        <dbReference type="ARBA" id="ARBA00004651"/>
    </source>
</evidence>
<proteinExistence type="predicted"/>
<evidence type="ECO:0000256" key="4">
    <source>
        <dbReference type="ARBA" id="ARBA00022989"/>
    </source>
</evidence>
<dbReference type="Pfam" id="PF02361">
    <property type="entry name" value="CbiQ"/>
    <property type="match status" value="1"/>
</dbReference>
<evidence type="ECO:0000256" key="5">
    <source>
        <dbReference type="ARBA" id="ARBA00023136"/>
    </source>
</evidence>
<keyword evidence="3 6" id="KW-0812">Transmembrane</keyword>
<feature type="transmembrane region" description="Helical" evidence="6">
    <location>
        <begin position="142"/>
        <end position="163"/>
    </location>
</feature>
<dbReference type="InterPro" id="IPR003339">
    <property type="entry name" value="ABC/ECF_trnsptr_transmembrane"/>
</dbReference>
<evidence type="ECO:0000256" key="6">
    <source>
        <dbReference type="SAM" id="Phobius"/>
    </source>
</evidence>